<evidence type="ECO:0000256" key="7">
    <source>
        <dbReference type="ARBA" id="ARBA00023180"/>
    </source>
</evidence>
<dbReference type="InterPro" id="IPR013783">
    <property type="entry name" value="Ig-like_fold"/>
</dbReference>
<dbReference type="InterPro" id="IPR050160">
    <property type="entry name" value="MHC/Immunoglobulin"/>
</dbReference>
<dbReference type="SUPFAM" id="SSF48726">
    <property type="entry name" value="Immunoglobulin"/>
    <property type="match status" value="1"/>
</dbReference>
<keyword evidence="3" id="KW-0812">Transmembrane</keyword>
<dbReference type="Proteomes" id="UP001228049">
    <property type="component" value="Unassembled WGS sequence"/>
</dbReference>
<feature type="domain" description="Ig-like" evidence="8">
    <location>
        <begin position="195"/>
        <end position="235"/>
    </location>
</feature>
<keyword evidence="6" id="KW-1015">Disulfide bond</keyword>
<evidence type="ECO:0000256" key="2">
    <source>
        <dbReference type="ARBA" id="ARBA00007394"/>
    </source>
</evidence>
<dbReference type="Pfam" id="PF00993">
    <property type="entry name" value="MHC_II_alpha"/>
    <property type="match status" value="1"/>
</dbReference>
<dbReference type="InterPro" id="IPR003597">
    <property type="entry name" value="Ig_C1-set"/>
</dbReference>
<dbReference type="GO" id="GO:0006955">
    <property type="term" value="P:immune response"/>
    <property type="evidence" value="ECO:0007669"/>
    <property type="project" value="InterPro"/>
</dbReference>
<dbReference type="Gene3D" id="2.60.40.10">
    <property type="entry name" value="Immunoglobulins"/>
    <property type="match status" value="1"/>
</dbReference>
<evidence type="ECO:0000256" key="4">
    <source>
        <dbReference type="ARBA" id="ARBA00022729"/>
    </source>
</evidence>
<dbReference type="Pfam" id="PF07654">
    <property type="entry name" value="C1-set"/>
    <property type="match status" value="1"/>
</dbReference>
<dbReference type="PROSITE" id="PS50835">
    <property type="entry name" value="IG_LIKE"/>
    <property type="match status" value="1"/>
</dbReference>
<dbReference type="AlphaFoldDB" id="A0AAD9B5M3"/>
<dbReference type="GO" id="GO:0042613">
    <property type="term" value="C:MHC class II protein complex"/>
    <property type="evidence" value="ECO:0007669"/>
    <property type="project" value="InterPro"/>
</dbReference>
<dbReference type="EMBL" id="JASDAP010000051">
    <property type="protein sequence ID" value="KAK1876014.1"/>
    <property type="molecule type" value="Genomic_DNA"/>
</dbReference>
<dbReference type="PANTHER" id="PTHR19944">
    <property type="entry name" value="MHC CLASS II-RELATED"/>
    <property type="match status" value="1"/>
</dbReference>
<comment type="subcellular location">
    <subcellularLocation>
        <location evidence="1">Membrane</location>
        <topology evidence="1">Single-pass type I membrane protein</topology>
    </subcellularLocation>
</comment>
<keyword evidence="7" id="KW-0325">Glycoprotein</keyword>
<feature type="non-terminal residue" evidence="9">
    <location>
        <position position="1"/>
    </location>
</feature>
<dbReference type="InterPro" id="IPR036179">
    <property type="entry name" value="Ig-like_dom_sf"/>
</dbReference>
<evidence type="ECO:0000313" key="9">
    <source>
        <dbReference type="EMBL" id="KAK1876014.1"/>
    </source>
</evidence>
<dbReference type="GO" id="GO:0019882">
    <property type="term" value="P:antigen processing and presentation"/>
    <property type="evidence" value="ECO:0007669"/>
    <property type="project" value="InterPro"/>
</dbReference>
<evidence type="ECO:0000256" key="1">
    <source>
        <dbReference type="ARBA" id="ARBA00004479"/>
    </source>
</evidence>
<dbReference type="SUPFAM" id="SSF54452">
    <property type="entry name" value="MHC antigen-recognition domain"/>
    <property type="match status" value="1"/>
</dbReference>
<evidence type="ECO:0000259" key="8">
    <source>
        <dbReference type="PROSITE" id="PS50835"/>
    </source>
</evidence>
<evidence type="ECO:0000256" key="6">
    <source>
        <dbReference type="ARBA" id="ARBA00023157"/>
    </source>
</evidence>
<dbReference type="SMART" id="SM00407">
    <property type="entry name" value="IGc1"/>
    <property type="match status" value="1"/>
</dbReference>
<reference evidence="9" key="1">
    <citation type="submission" date="2023-04" db="EMBL/GenBank/DDBJ databases">
        <title>Chromosome-level genome of Chaenocephalus aceratus.</title>
        <authorList>
            <person name="Park H."/>
        </authorList>
    </citation>
    <scope>NUCLEOTIDE SEQUENCE</scope>
    <source>
        <strain evidence="9">DE</strain>
        <tissue evidence="9">Muscle</tissue>
    </source>
</reference>
<gene>
    <name evidence="9" type="ORF">KUDE01_032153</name>
</gene>
<comment type="similarity">
    <text evidence="2">Belongs to the MHC class II family.</text>
</comment>
<keyword evidence="5" id="KW-0472">Membrane</keyword>
<evidence type="ECO:0000313" key="10">
    <source>
        <dbReference type="Proteomes" id="UP001228049"/>
    </source>
</evidence>
<accession>A0AAD9B5M3</accession>
<evidence type="ECO:0000256" key="3">
    <source>
        <dbReference type="ARBA" id="ARBA00022692"/>
    </source>
</evidence>
<protein>
    <submittedName>
        <fullName evidence="9">RLA class II histocompatibility antigen DP alpha-1 chain</fullName>
    </submittedName>
</protein>
<sequence length="396" mass="44107">MVDPEVNNMRVLPSEWRDDSLTFLYSQVDPEVNNMRVLPSERRDDSLTFLYSQVDPEVDPEVNNMRVLPSEWRDDSLTFLYSQVDPEVDPEVNNMRVLPSEWRDDSLTFLYSVPHDDLDFTGCSVSDEEFMSALDAEEMWHADFKAGKGVDAQPSFIPEHIGVSYEAAQGHLQVCRCNLGVLREAYKNVSLEKDPPSTPLLYTKQEVEMGEGNVLVCHVTGFYPAPVSFFWTKNGENVTEGTSFPVPFLSKEGSFSQFSRLVHPPPAGRHLQLWGPTSGSGPAADHILGCSCLQMFLSPGVPVSRCSCLQVFLSPDVPVSRCLQVFLSPDVPVFRCLQVFLSPGVPVSRCSCLQVFLSPDVPVSSCSCLQVFLSPDVDLMSMFLSPDVDLMLSVSR</sequence>
<organism evidence="9 10">
    <name type="scientific">Dissostichus eleginoides</name>
    <name type="common">Patagonian toothfish</name>
    <name type="synonym">Dissostichus amissus</name>
    <dbReference type="NCBI Taxonomy" id="100907"/>
    <lineage>
        <taxon>Eukaryota</taxon>
        <taxon>Metazoa</taxon>
        <taxon>Chordata</taxon>
        <taxon>Craniata</taxon>
        <taxon>Vertebrata</taxon>
        <taxon>Euteleostomi</taxon>
        <taxon>Actinopterygii</taxon>
        <taxon>Neopterygii</taxon>
        <taxon>Teleostei</taxon>
        <taxon>Neoteleostei</taxon>
        <taxon>Acanthomorphata</taxon>
        <taxon>Eupercaria</taxon>
        <taxon>Perciformes</taxon>
        <taxon>Notothenioidei</taxon>
        <taxon>Nototheniidae</taxon>
        <taxon>Dissostichus</taxon>
    </lineage>
</organism>
<dbReference type="InterPro" id="IPR011162">
    <property type="entry name" value="MHC_I/II-like_Ag-recog"/>
</dbReference>
<name>A0AAD9B5M3_DISEL</name>
<evidence type="ECO:0000256" key="5">
    <source>
        <dbReference type="ARBA" id="ARBA00022989"/>
    </source>
</evidence>
<dbReference type="PANTHER" id="PTHR19944:SF86">
    <property type="entry name" value="HLA CLASS II HISTOCOMPATIBILITY ANTIGEN, DR ALPHA CHAIN"/>
    <property type="match status" value="1"/>
</dbReference>
<keyword evidence="5" id="KW-1133">Transmembrane helix</keyword>
<dbReference type="InterPro" id="IPR001003">
    <property type="entry name" value="MHC_II_a_N"/>
</dbReference>
<proteinExistence type="inferred from homology"/>
<dbReference type="InterPro" id="IPR007110">
    <property type="entry name" value="Ig-like_dom"/>
</dbReference>
<dbReference type="InterPro" id="IPR014745">
    <property type="entry name" value="MHC_II_a/b_N"/>
</dbReference>
<comment type="caution">
    <text evidence="9">The sequence shown here is derived from an EMBL/GenBank/DDBJ whole genome shotgun (WGS) entry which is preliminary data.</text>
</comment>
<dbReference type="SMART" id="SM00920">
    <property type="entry name" value="MHC_II_alpha"/>
    <property type="match status" value="1"/>
</dbReference>
<dbReference type="Gene3D" id="3.10.320.10">
    <property type="entry name" value="Class II Histocompatibility Antigen, M Beta Chain, Chain B, domain 1"/>
    <property type="match status" value="1"/>
</dbReference>
<keyword evidence="10" id="KW-1185">Reference proteome</keyword>
<keyword evidence="4" id="KW-0732">Signal</keyword>